<keyword evidence="2 4" id="KW-1133">Transmembrane helix</keyword>
<dbReference type="InterPro" id="IPR007274">
    <property type="entry name" value="Cop_transporter"/>
</dbReference>
<evidence type="ECO:0000256" key="2">
    <source>
        <dbReference type="ARBA" id="ARBA00022989"/>
    </source>
</evidence>
<gene>
    <name evidence="6" type="ORF">M011DRAFT_466192</name>
</gene>
<dbReference type="GO" id="GO:0005375">
    <property type="term" value="F:copper ion transmembrane transporter activity"/>
    <property type="evidence" value="ECO:0007669"/>
    <property type="project" value="UniProtKB-UniRule"/>
</dbReference>
<dbReference type="AlphaFoldDB" id="A0A6A6VGZ3"/>
<feature type="transmembrane region" description="Helical" evidence="4">
    <location>
        <begin position="173"/>
        <end position="192"/>
    </location>
</feature>
<dbReference type="PANTHER" id="PTHR12483:SF120">
    <property type="entry name" value="HIGH-AFFINITY COPPER TRANSPORTER CTRA2"/>
    <property type="match status" value="1"/>
</dbReference>
<dbReference type="Pfam" id="PF04145">
    <property type="entry name" value="Ctr"/>
    <property type="match status" value="1"/>
</dbReference>
<evidence type="ECO:0000256" key="5">
    <source>
        <dbReference type="SAM" id="MobiDB-lite"/>
    </source>
</evidence>
<dbReference type="OrthoDB" id="73901at2759"/>
<keyword evidence="4" id="KW-0186">Copper</keyword>
<dbReference type="PANTHER" id="PTHR12483">
    <property type="entry name" value="SOLUTE CARRIER FAMILY 31 COPPER TRANSPORTERS"/>
    <property type="match status" value="1"/>
</dbReference>
<dbReference type="GO" id="GO:0005886">
    <property type="term" value="C:plasma membrane"/>
    <property type="evidence" value="ECO:0007669"/>
    <property type="project" value="TreeGrafter"/>
</dbReference>
<keyword evidence="4" id="KW-0813">Transport</keyword>
<name>A0A6A6VGZ3_9PLEO</name>
<dbReference type="Proteomes" id="UP000799440">
    <property type="component" value="Unassembled WGS sequence"/>
</dbReference>
<comment type="similarity">
    <text evidence="4">Belongs to the copper transporter (Ctr) (TC 1.A.56) family. SLC31A subfamily.</text>
</comment>
<feature type="transmembrane region" description="Helical" evidence="4">
    <location>
        <begin position="54"/>
        <end position="75"/>
    </location>
</feature>
<accession>A0A6A6VGZ3</accession>
<evidence type="ECO:0000313" key="7">
    <source>
        <dbReference type="Proteomes" id="UP000799440"/>
    </source>
</evidence>
<evidence type="ECO:0000313" key="6">
    <source>
        <dbReference type="EMBL" id="KAF2749079.1"/>
    </source>
</evidence>
<feature type="transmembrane region" description="Helical" evidence="4">
    <location>
        <begin position="150"/>
        <end position="167"/>
    </location>
</feature>
<reference evidence="6" key="1">
    <citation type="journal article" date="2020" name="Stud. Mycol.">
        <title>101 Dothideomycetes genomes: a test case for predicting lifestyles and emergence of pathogens.</title>
        <authorList>
            <person name="Haridas S."/>
            <person name="Albert R."/>
            <person name="Binder M."/>
            <person name="Bloem J."/>
            <person name="Labutti K."/>
            <person name="Salamov A."/>
            <person name="Andreopoulos B."/>
            <person name="Baker S."/>
            <person name="Barry K."/>
            <person name="Bills G."/>
            <person name="Bluhm B."/>
            <person name="Cannon C."/>
            <person name="Castanera R."/>
            <person name="Culley D."/>
            <person name="Daum C."/>
            <person name="Ezra D."/>
            <person name="Gonzalez J."/>
            <person name="Henrissat B."/>
            <person name="Kuo A."/>
            <person name="Liang C."/>
            <person name="Lipzen A."/>
            <person name="Lutzoni F."/>
            <person name="Magnuson J."/>
            <person name="Mondo S."/>
            <person name="Nolan M."/>
            <person name="Ohm R."/>
            <person name="Pangilinan J."/>
            <person name="Park H.-J."/>
            <person name="Ramirez L."/>
            <person name="Alfaro M."/>
            <person name="Sun H."/>
            <person name="Tritt A."/>
            <person name="Yoshinaga Y."/>
            <person name="Zwiers L.-H."/>
            <person name="Turgeon B."/>
            <person name="Goodwin S."/>
            <person name="Spatafora J."/>
            <person name="Crous P."/>
            <person name="Grigoriev I."/>
        </authorList>
    </citation>
    <scope>NUCLEOTIDE SEQUENCE</scope>
    <source>
        <strain evidence="6">CBS 119925</strain>
    </source>
</reference>
<keyword evidence="7" id="KW-1185">Reference proteome</keyword>
<evidence type="ECO:0000256" key="4">
    <source>
        <dbReference type="RuleBase" id="RU367022"/>
    </source>
</evidence>
<organism evidence="6 7">
    <name type="scientific">Sporormia fimetaria CBS 119925</name>
    <dbReference type="NCBI Taxonomy" id="1340428"/>
    <lineage>
        <taxon>Eukaryota</taxon>
        <taxon>Fungi</taxon>
        <taxon>Dikarya</taxon>
        <taxon>Ascomycota</taxon>
        <taxon>Pezizomycotina</taxon>
        <taxon>Dothideomycetes</taxon>
        <taxon>Pleosporomycetidae</taxon>
        <taxon>Pleosporales</taxon>
        <taxon>Sporormiaceae</taxon>
        <taxon>Sporormia</taxon>
    </lineage>
</organism>
<keyword evidence="3 4" id="KW-0472">Membrane</keyword>
<sequence>MVAHNGMAHDAPISHASDSSMSHGGSSSHSMMNMVFFTASNTPLYANSWTPSSAGAYAGTCIFLIVLAVLFRTLFTLRAHLEAKWIESAMKRRYVIVEGQGANEKITSEDTNSMTGILTANGLAENVRIVQAPVKHIQPWRFGVDIPRSLITTVAVAVGYLLMLAVMTFNVGYFLSVLAGAFIGELAFGRFYHQGVMIM</sequence>
<keyword evidence="4" id="KW-0187">Copper transport</keyword>
<proteinExistence type="inferred from homology"/>
<evidence type="ECO:0000256" key="1">
    <source>
        <dbReference type="ARBA" id="ARBA00022692"/>
    </source>
</evidence>
<protein>
    <recommendedName>
        <fullName evidence="4">Copper transport protein</fullName>
    </recommendedName>
</protein>
<keyword evidence="1 4" id="KW-0812">Transmembrane</keyword>
<evidence type="ECO:0000256" key="3">
    <source>
        <dbReference type="ARBA" id="ARBA00023136"/>
    </source>
</evidence>
<dbReference type="EMBL" id="MU006567">
    <property type="protein sequence ID" value="KAF2749079.1"/>
    <property type="molecule type" value="Genomic_DNA"/>
</dbReference>
<comment type="subcellular location">
    <subcellularLocation>
        <location evidence="4">Membrane</location>
        <topology evidence="4">Multi-pass membrane protein</topology>
    </subcellularLocation>
</comment>
<feature type="compositionally biased region" description="Low complexity" evidence="5">
    <location>
        <begin position="14"/>
        <end position="25"/>
    </location>
</feature>
<keyword evidence="4" id="KW-0406">Ion transport</keyword>
<feature type="region of interest" description="Disordered" evidence="5">
    <location>
        <begin position="1"/>
        <end position="25"/>
    </location>
</feature>